<organism evidence="1 2">
    <name type="scientific">Westerdykella ornata</name>
    <dbReference type="NCBI Taxonomy" id="318751"/>
    <lineage>
        <taxon>Eukaryota</taxon>
        <taxon>Fungi</taxon>
        <taxon>Dikarya</taxon>
        <taxon>Ascomycota</taxon>
        <taxon>Pezizomycotina</taxon>
        <taxon>Dothideomycetes</taxon>
        <taxon>Pleosporomycetidae</taxon>
        <taxon>Pleosporales</taxon>
        <taxon>Sporormiaceae</taxon>
        <taxon>Westerdykella</taxon>
    </lineage>
</organism>
<evidence type="ECO:0008006" key="3">
    <source>
        <dbReference type="Google" id="ProtNLM"/>
    </source>
</evidence>
<dbReference type="Gene3D" id="1.10.510.10">
    <property type="entry name" value="Transferase(Phosphotransferase) domain 1"/>
    <property type="match status" value="1"/>
</dbReference>
<reference evidence="1" key="1">
    <citation type="journal article" date="2020" name="Stud. Mycol.">
        <title>101 Dothideomycetes genomes: a test case for predicting lifestyles and emergence of pathogens.</title>
        <authorList>
            <person name="Haridas S."/>
            <person name="Albert R."/>
            <person name="Binder M."/>
            <person name="Bloem J."/>
            <person name="Labutti K."/>
            <person name="Salamov A."/>
            <person name="Andreopoulos B."/>
            <person name="Baker S."/>
            <person name="Barry K."/>
            <person name="Bills G."/>
            <person name="Bluhm B."/>
            <person name="Cannon C."/>
            <person name="Castanera R."/>
            <person name="Culley D."/>
            <person name="Daum C."/>
            <person name="Ezra D."/>
            <person name="Gonzalez J."/>
            <person name="Henrissat B."/>
            <person name="Kuo A."/>
            <person name="Liang C."/>
            <person name="Lipzen A."/>
            <person name="Lutzoni F."/>
            <person name="Magnuson J."/>
            <person name="Mondo S."/>
            <person name="Nolan M."/>
            <person name="Ohm R."/>
            <person name="Pangilinan J."/>
            <person name="Park H.-J."/>
            <person name="Ramirez L."/>
            <person name="Alfaro M."/>
            <person name="Sun H."/>
            <person name="Tritt A."/>
            <person name="Yoshinaga Y."/>
            <person name="Zwiers L.-H."/>
            <person name="Turgeon B."/>
            <person name="Goodwin S."/>
            <person name="Spatafora J."/>
            <person name="Crous P."/>
            <person name="Grigoriev I."/>
        </authorList>
    </citation>
    <scope>NUCLEOTIDE SEQUENCE</scope>
    <source>
        <strain evidence="1">CBS 379.55</strain>
    </source>
</reference>
<gene>
    <name evidence="1" type="ORF">EI97DRAFT_360365</name>
</gene>
<keyword evidence="2" id="KW-1185">Reference proteome</keyword>
<dbReference type="AlphaFoldDB" id="A0A6A6JVM5"/>
<dbReference type="RefSeq" id="XP_033657407.1">
    <property type="nucleotide sequence ID" value="XM_033794945.1"/>
</dbReference>
<name>A0A6A6JVM5_WESOR</name>
<dbReference type="OrthoDB" id="4267316at2759"/>
<dbReference type="SUPFAM" id="SSF56112">
    <property type="entry name" value="Protein kinase-like (PK-like)"/>
    <property type="match status" value="1"/>
</dbReference>
<dbReference type="InterPro" id="IPR011009">
    <property type="entry name" value="Kinase-like_dom_sf"/>
</dbReference>
<protein>
    <recommendedName>
        <fullName evidence="3">Protein kinase domain-containing protein</fullName>
    </recommendedName>
</protein>
<proteinExistence type="predicted"/>
<feature type="non-terminal residue" evidence="1">
    <location>
        <position position="1"/>
    </location>
</feature>
<feature type="non-terminal residue" evidence="1">
    <location>
        <position position="347"/>
    </location>
</feature>
<sequence length="347" mass="40279">DSEEDDAWLQEKPPHPYVEGRTFTALRHTPPAPFGREYDTPLPPVQQNQEQLTQTEYCLLHRPLPGTTHYEDTLELEICLELRTGSDCGAQVVVVNSNMVAKIFDPLYYRDLRNEGYLEDVVSLADGDYSRETAAYAEVQESPQARQHTPKYYGSWTITVETPLGPIGGQHTQTRFREVRLILIEYLKGKKMANIKPRVLTSKLRRHMLVRVLEAAMLLDNAGVSHNDIHPRNILVIGNDWAKLDFFIKFIDFNIASVQRLDMYRNYSYRTTCKMRARFPNKMFSPITYFWGGLGGFIAAGWLNHDGDEANEWLWKRFHKDKRYFPLVRDEKQLTHTPKIVGWDELS</sequence>
<dbReference type="EMBL" id="ML986485">
    <property type="protein sequence ID" value="KAF2279868.1"/>
    <property type="molecule type" value="Genomic_DNA"/>
</dbReference>
<dbReference type="Proteomes" id="UP000800097">
    <property type="component" value="Unassembled WGS sequence"/>
</dbReference>
<evidence type="ECO:0000313" key="1">
    <source>
        <dbReference type="EMBL" id="KAF2279868.1"/>
    </source>
</evidence>
<evidence type="ECO:0000313" key="2">
    <source>
        <dbReference type="Proteomes" id="UP000800097"/>
    </source>
</evidence>
<dbReference type="GeneID" id="54548120"/>
<accession>A0A6A6JVM5</accession>